<name>A0A6M3L480_9ZZZZ</name>
<proteinExistence type="predicted"/>
<organism evidence="2">
    <name type="scientific">viral metagenome</name>
    <dbReference type="NCBI Taxonomy" id="1070528"/>
    <lineage>
        <taxon>unclassified sequences</taxon>
        <taxon>metagenomes</taxon>
        <taxon>organismal metagenomes</taxon>
    </lineage>
</organism>
<evidence type="ECO:0000313" key="2">
    <source>
        <dbReference type="EMBL" id="QJA89109.1"/>
    </source>
</evidence>
<reference evidence="2" key="1">
    <citation type="submission" date="2020-03" db="EMBL/GenBank/DDBJ databases">
        <title>The deep terrestrial virosphere.</title>
        <authorList>
            <person name="Holmfeldt K."/>
            <person name="Nilsson E."/>
            <person name="Simone D."/>
            <person name="Lopez-Fernandez M."/>
            <person name="Wu X."/>
            <person name="de Brujin I."/>
            <person name="Lundin D."/>
            <person name="Andersson A."/>
            <person name="Bertilsson S."/>
            <person name="Dopson M."/>
        </authorList>
    </citation>
    <scope>NUCLEOTIDE SEQUENCE</scope>
    <source>
        <strain evidence="2">MM415B02607</strain>
    </source>
</reference>
<gene>
    <name evidence="2" type="ORF">MM415B02607_0003</name>
</gene>
<feature type="compositionally biased region" description="Basic residues" evidence="1">
    <location>
        <begin position="1"/>
        <end position="12"/>
    </location>
</feature>
<protein>
    <submittedName>
        <fullName evidence="2">Uncharacterized protein</fullName>
    </submittedName>
</protein>
<feature type="region of interest" description="Disordered" evidence="1">
    <location>
        <begin position="1"/>
        <end position="27"/>
    </location>
</feature>
<feature type="region of interest" description="Disordered" evidence="1">
    <location>
        <begin position="47"/>
        <end position="72"/>
    </location>
</feature>
<sequence length="72" mass="8537">MKKKRKANRQWRRIQATPTPERELKAQQMNQQILGSSNFKSACANTELEPTKRQARKWKNNKGLAWKEGRKK</sequence>
<evidence type="ECO:0000256" key="1">
    <source>
        <dbReference type="SAM" id="MobiDB-lite"/>
    </source>
</evidence>
<dbReference type="EMBL" id="MT142824">
    <property type="protein sequence ID" value="QJA89109.1"/>
    <property type="molecule type" value="Genomic_DNA"/>
</dbReference>
<accession>A0A6M3L480</accession>
<dbReference type="AlphaFoldDB" id="A0A6M3L480"/>